<dbReference type="PROSITE" id="PS00101">
    <property type="entry name" value="HEXAPEP_TRANSFERASES"/>
    <property type="match status" value="1"/>
</dbReference>
<evidence type="ECO:0000256" key="2">
    <source>
        <dbReference type="ARBA" id="ARBA00022679"/>
    </source>
</evidence>
<dbReference type="Gene3D" id="3.40.50.20">
    <property type="match status" value="1"/>
</dbReference>
<dbReference type="Proteomes" id="UP001165343">
    <property type="component" value="Unassembled WGS sequence"/>
</dbReference>
<keyword evidence="6" id="KW-1185">Reference proteome</keyword>
<dbReference type="CDD" id="cd03360">
    <property type="entry name" value="LbH_AT_putative"/>
    <property type="match status" value="1"/>
</dbReference>
<dbReference type="InterPro" id="IPR011004">
    <property type="entry name" value="Trimer_LpxA-like_sf"/>
</dbReference>
<organism evidence="5 6">
    <name type="scientific">Sphingomonas anseongensis</name>
    <dbReference type="NCBI Taxonomy" id="2908207"/>
    <lineage>
        <taxon>Bacteria</taxon>
        <taxon>Pseudomonadati</taxon>
        <taxon>Pseudomonadota</taxon>
        <taxon>Alphaproteobacteria</taxon>
        <taxon>Sphingomonadales</taxon>
        <taxon>Sphingomonadaceae</taxon>
        <taxon>Sphingomonas</taxon>
    </lineage>
</organism>
<keyword evidence="4" id="KW-0012">Acyltransferase</keyword>
<dbReference type="PANTHER" id="PTHR43300">
    <property type="entry name" value="ACETYLTRANSFERASE"/>
    <property type="match status" value="1"/>
</dbReference>
<evidence type="ECO:0000313" key="6">
    <source>
        <dbReference type="Proteomes" id="UP001165343"/>
    </source>
</evidence>
<dbReference type="NCBIfam" id="TIGR03570">
    <property type="entry name" value="NeuD_NnaD"/>
    <property type="match status" value="1"/>
</dbReference>
<dbReference type="PANTHER" id="PTHR43300:SF7">
    <property type="entry name" value="UDP-N-ACETYLBACILLOSAMINE N-ACETYLTRANSFERASE"/>
    <property type="match status" value="1"/>
</dbReference>
<proteinExistence type="inferred from homology"/>
<evidence type="ECO:0000256" key="1">
    <source>
        <dbReference type="ARBA" id="ARBA00007274"/>
    </source>
</evidence>
<comment type="similarity">
    <text evidence="1">Belongs to the transferase hexapeptide repeat family.</text>
</comment>
<sequence>MGIGIFGAGGFTRQIIDMLPGDAVILTDDGGADLHGIPVLRFDDAPDCDLVIAISDPTLRRQVALRWRHGFGSLVATTAEVSQFASIGEGAILCRQAIIESDVTIGRHFHANIGARIGHECRIGDFVTVGPGAMICGRCTIGDGVMIGAGAIIHQGLTVGDNAMVGMGAILNKDVPAATSAIGRPARLFGQRERADAT</sequence>
<reference evidence="5" key="1">
    <citation type="submission" date="2022-05" db="EMBL/GenBank/DDBJ databases">
        <authorList>
            <person name="Jo J.-H."/>
            <person name="Im W.-T."/>
        </authorList>
    </citation>
    <scope>NUCLEOTIDE SEQUENCE</scope>
    <source>
        <strain evidence="5">RG327</strain>
    </source>
</reference>
<gene>
    <name evidence="5" type="ORF">LZ519_09270</name>
</gene>
<dbReference type="InterPro" id="IPR020019">
    <property type="entry name" value="AcTrfase_PglD-like"/>
</dbReference>
<dbReference type="InterPro" id="IPR050179">
    <property type="entry name" value="Trans_hexapeptide_repeat"/>
</dbReference>
<dbReference type="EMBL" id="JAMGBC010000001">
    <property type="protein sequence ID" value="MCL6679499.1"/>
    <property type="molecule type" value="Genomic_DNA"/>
</dbReference>
<evidence type="ECO:0000256" key="4">
    <source>
        <dbReference type="ARBA" id="ARBA00023315"/>
    </source>
</evidence>
<keyword evidence="2" id="KW-0808">Transferase</keyword>
<accession>A0ABT0RGU8</accession>
<dbReference type="InterPro" id="IPR001451">
    <property type="entry name" value="Hexapep"/>
</dbReference>
<dbReference type="Pfam" id="PF00132">
    <property type="entry name" value="Hexapep"/>
    <property type="match status" value="1"/>
</dbReference>
<dbReference type="InterPro" id="IPR018357">
    <property type="entry name" value="Hexapep_transf_CS"/>
</dbReference>
<dbReference type="RefSeq" id="WP_249868394.1">
    <property type="nucleotide sequence ID" value="NZ_JAMGBC010000001.1"/>
</dbReference>
<dbReference type="SUPFAM" id="SSF51161">
    <property type="entry name" value="Trimeric LpxA-like enzymes"/>
    <property type="match status" value="1"/>
</dbReference>
<evidence type="ECO:0000256" key="3">
    <source>
        <dbReference type="ARBA" id="ARBA00022737"/>
    </source>
</evidence>
<keyword evidence="3" id="KW-0677">Repeat</keyword>
<name>A0ABT0RGU8_9SPHN</name>
<protein>
    <submittedName>
        <fullName evidence="5">NeuD/PglB/VioB family sugar acetyltransferase</fullName>
    </submittedName>
</protein>
<comment type="caution">
    <text evidence="5">The sequence shown here is derived from an EMBL/GenBank/DDBJ whole genome shotgun (WGS) entry which is preliminary data.</text>
</comment>
<evidence type="ECO:0000313" key="5">
    <source>
        <dbReference type="EMBL" id="MCL6679499.1"/>
    </source>
</evidence>
<dbReference type="Gene3D" id="2.160.10.10">
    <property type="entry name" value="Hexapeptide repeat proteins"/>
    <property type="match status" value="1"/>
</dbReference>